<evidence type="ECO:0000313" key="2">
    <source>
        <dbReference type="Proteomes" id="UP000183940"/>
    </source>
</evidence>
<dbReference type="STRING" id="1925591.BI308_24470"/>
<protein>
    <submittedName>
        <fullName evidence="1">Uncharacterized protein</fullName>
    </submittedName>
</protein>
<name>A0A1L9QJV8_9CYAN</name>
<dbReference type="EMBL" id="MLAW01000072">
    <property type="protein sequence ID" value="OJJ15224.1"/>
    <property type="molecule type" value="Genomic_DNA"/>
</dbReference>
<gene>
    <name evidence="1" type="ORF">BI308_24470</name>
</gene>
<accession>A0A1L9QJV8</accession>
<reference evidence="1" key="1">
    <citation type="submission" date="2016-10" db="EMBL/GenBank/DDBJ databases">
        <title>CRISPR-Cas defence system in Roseofilum reptotaenium: evidence of a bacteriophage-cyanobacterium arms race in the coral black band disease.</title>
        <authorList>
            <person name="Buerger P."/>
            <person name="Wood-Charlson E.M."/>
            <person name="Weynberg K.D."/>
            <person name="Willis B."/>
            <person name="Van Oppen M.J."/>
        </authorList>
    </citation>
    <scope>NUCLEOTIDE SEQUENCE [LARGE SCALE GENOMIC DNA]</scope>
    <source>
        <strain evidence="1">AO1-A</strain>
    </source>
</reference>
<proteinExistence type="predicted"/>
<comment type="caution">
    <text evidence="1">The sequence shown here is derived from an EMBL/GenBank/DDBJ whole genome shotgun (WGS) entry which is preliminary data.</text>
</comment>
<sequence>MTVTEIQDAVMKLSTGELKELVQWLDEFSESLWDRQIEEDLEAGKLDGLIQQARKEFKDGKCQKI</sequence>
<organism evidence="1 2">
    <name type="scientific">Roseofilum reptotaenium AO1-A</name>
    <dbReference type="NCBI Taxonomy" id="1925591"/>
    <lineage>
        <taxon>Bacteria</taxon>
        <taxon>Bacillati</taxon>
        <taxon>Cyanobacteriota</taxon>
        <taxon>Cyanophyceae</taxon>
        <taxon>Desertifilales</taxon>
        <taxon>Desertifilaceae</taxon>
        <taxon>Roseofilum</taxon>
    </lineage>
</organism>
<evidence type="ECO:0000313" key="1">
    <source>
        <dbReference type="EMBL" id="OJJ15224.1"/>
    </source>
</evidence>
<dbReference type="AlphaFoldDB" id="A0A1L9QJV8"/>
<keyword evidence="2" id="KW-1185">Reference proteome</keyword>
<dbReference type="Proteomes" id="UP000183940">
    <property type="component" value="Unassembled WGS sequence"/>
</dbReference>